<dbReference type="AlphaFoldDB" id="A0A1Y2N5Z1"/>
<dbReference type="GO" id="GO:0008812">
    <property type="term" value="F:choline dehydrogenase activity"/>
    <property type="evidence" value="ECO:0007669"/>
    <property type="project" value="UniProtKB-EC"/>
</dbReference>
<dbReference type="Pfam" id="PF00732">
    <property type="entry name" value="GMC_oxred_N"/>
    <property type="match status" value="1"/>
</dbReference>
<evidence type="ECO:0000256" key="2">
    <source>
        <dbReference type="ARBA" id="ARBA00010790"/>
    </source>
</evidence>
<reference evidence="10 11" key="1">
    <citation type="submission" date="2016-09" db="EMBL/GenBank/DDBJ databases">
        <title>Pseudonocardia autotrophica DSM535, a candidate organism with high potential of specific P450 cytochromes.</title>
        <authorList>
            <person name="Grumaz C."/>
            <person name="Vainshtein Y."/>
            <person name="Kirstahler P."/>
            <person name="Sohn K."/>
        </authorList>
    </citation>
    <scope>NUCLEOTIDE SEQUENCE [LARGE SCALE GENOMIC DNA]</scope>
    <source>
        <strain evidence="10 11">DSM 535</strain>
    </source>
</reference>
<dbReference type="Proteomes" id="UP000194360">
    <property type="component" value="Unassembled WGS sequence"/>
</dbReference>
<comment type="cofactor">
    <cofactor evidence="1 5">
        <name>FAD</name>
        <dbReference type="ChEBI" id="CHEBI:57692"/>
    </cofactor>
</comment>
<evidence type="ECO:0000259" key="9">
    <source>
        <dbReference type="PROSITE" id="PS00624"/>
    </source>
</evidence>
<evidence type="ECO:0000256" key="6">
    <source>
        <dbReference type="RuleBase" id="RU003968"/>
    </source>
</evidence>
<accession>A0A1Y2N5Z1</accession>
<keyword evidence="4 5" id="KW-0274">FAD</keyword>
<feature type="domain" description="Glucose-methanol-choline oxidoreductase N-terminal" evidence="8">
    <location>
        <begin position="103"/>
        <end position="126"/>
    </location>
</feature>
<organism evidence="10 11">
    <name type="scientific">Pseudonocardia autotrophica</name>
    <name type="common">Amycolata autotrophica</name>
    <name type="synonym">Nocardia autotrophica</name>
    <dbReference type="NCBI Taxonomy" id="2074"/>
    <lineage>
        <taxon>Bacteria</taxon>
        <taxon>Bacillati</taxon>
        <taxon>Actinomycetota</taxon>
        <taxon>Actinomycetes</taxon>
        <taxon>Pseudonocardiales</taxon>
        <taxon>Pseudonocardiaceae</taxon>
        <taxon>Pseudonocardia</taxon>
    </lineage>
</organism>
<feature type="region of interest" description="Disordered" evidence="7">
    <location>
        <begin position="557"/>
        <end position="585"/>
    </location>
</feature>
<dbReference type="EMBL" id="MIGB01000004">
    <property type="protein sequence ID" value="OSY42885.1"/>
    <property type="molecule type" value="Genomic_DNA"/>
</dbReference>
<dbReference type="Pfam" id="PF05199">
    <property type="entry name" value="GMC_oxred_C"/>
    <property type="match status" value="1"/>
</dbReference>
<evidence type="ECO:0000256" key="7">
    <source>
        <dbReference type="SAM" id="MobiDB-lite"/>
    </source>
</evidence>
<proteinExistence type="inferred from homology"/>
<comment type="similarity">
    <text evidence="2 6">Belongs to the GMC oxidoreductase family.</text>
</comment>
<evidence type="ECO:0000313" key="11">
    <source>
        <dbReference type="Proteomes" id="UP000194360"/>
    </source>
</evidence>
<feature type="binding site" evidence="5">
    <location>
        <begin position="113"/>
        <end position="116"/>
    </location>
    <ligand>
        <name>FAD</name>
        <dbReference type="ChEBI" id="CHEBI:57692"/>
    </ligand>
</feature>
<dbReference type="PROSITE" id="PS00624">
    <property type="entry name" value="GMC_OXRED_2"/>
    <property type="match status" value="1"/>
</dbReference>
<comment type="caution">
    <text evidence="10">The sequence shown here is derived from an EMBL/GenBank/DDBJ whole genome shotgun (WGS) entry which is preliminary data.</text>
</comment>
<dbReference type="STRING" id="2074.BG845_01127"/>
<keyword evidence="3 6" id="KW-0285">Flavoprotein</keyword>
<dbReference type="GO" id="GO:0016020">
    <property type="term" value="C:membrane"/>
    <property type="evidence" value="ECO:0007669"/>
    <property type="project" value="TreeGrafter"/>
</dbReference>
<feature type="binding site" evidence="5">
    <location>
        <position position="244"/>
    </location>
    <ligand>
        <name>FAD</name>
        <dbReference type="ChEBI" id="CHEBI:57692"/>
    </ligand>
</feature>
<evidence type="ECO:0000256" key="3">
    <source>
        <dbReference type="ARBA" id="ARBA00022630"/>
    </source>
</evidence>
<gene>
    <name evidence="10" type="primary">betA_1</name>
    <name evidence="10" type="ORF">BG845_01127</name>
</gene>
<evidence type="ECO:0000259" key="8">
    <source>
        <dbReference type="PROSITE" id="PS00623"/>
    </source>
</evidence>
<feature type="compositionally biased region" description="Polar residues" evidence="7">
    <location>
        <begin position="566"/>
        <end position="576"/>
    </location>
</feature>
<dbReference type="InterPro" id="IPR012132">
    <property type="entry name" value="GMC_OxRdtase"/>
</dbReference>
<evidence type="ECO:0000256" key="4">
    <source>
        <dbReference type="ARBA" id="ARBA00022827"/>
    </source>
</evidence>
<evidence type="ECO:0000313" key="10">
    <source>
        <dbReference type="EMBL" id="OSY42885.1"/>
    </source>
</evidence>
<dbReference type="SUPFAM" id="SSF54373">
    <property type="entry name" value="FAD-linked reductases, C-terminal domain"/>
    <property type="match status" value="1"/>
</dbReference>
<evidence type="ECO:0000256" key="5">
    <source>
        <dbReference type="PIRSR" id="PIRSR000137-2"/>
    </source>
</evidence>
<feature type="binding site" evidence="5">
    <location>
        <position position="105"/>
    </location>
    <ligand>
        <name>FAD</name>
        <dbReference type="ChEBI" id="CHEBI:57692"/>
    </ligand>
</feature>
<dbReference type="NCBIfam" id="NF002550">
    <property type="entry name" value="PRK02106.1"/>
    <property type="match status" value="1"/>
</dbReference>
<sequence length="585" mass="62480">MEQFVQVSANSAKFGNGRNGMARYDVVIVGGGSAGAVLAHRLSEDPSRTVLMLEAGQPDHRWDPVIRMPAALSHAWGNPRYDWCYTSEPEPGLAGRRVAVPRGKVLGGSSSINGMVYQRGNPGDYDRWATGPGLEEWSSAHCLPYYRRLERRLSEHRIALDADGAGPQIVERAPAAGPLNDAFLIAAGQAGHAVVDNVNGPRQEGFSRTERTIFRGRRYSATDAYLHPVSASRPNLQVRTGVSVRQLRFDHSGSQVIGVRYQAADGTFRDVDAGETILAAGAIATPQLLQVSGIGDPEHLASIGVDVRTALPGVGANLQDHLAIHLQHACVRPVSLSTHRRVHKLPGAAARWLVSGTGIGASNHFEIGGFASTSLAGGIPDVMILFAPVAMRFAPDVRPAGHGYEMHVSVMSSDARGTVRATSRDIGVPPGIKLNYLGSEKDRRRWVEAIQIARTLLDQPAFAGLDGGETFPGPTVRTPEQVLDWVSRRAQNGLHPTSTCRMGTDEGAVVDPATMQVHGVEGLRVVDASVFPDVPNSNTYGPVVMVAERAADLVLGNTPLPPDPQPSRTASRNGSHVVTGRLVEA</sequence>
<dbReference type="PIRSF" id="PIRSF000137">
    <property type="entry name" value="Alcohol_oxidase"/>
    <property type="match status" value="1"/>
</dbReference>
<dbReference type="InterPro" id="IPR000172">
    <property type="entry name" value="GMC_OxRdtase_N"/>
</dbReference>
<protein>
    <submittedName>
        <fullName evidence="10">Oxygen-dependent choline dehydrogenase</fullName>
        <ecNumber evidence="10">1.1.99.1</ecNumber>
    </submittedName>
</protein>
<dbReference type="PANTHER" id="PTHR11552">
    <property type="entry name" value="GLUCOSE-METHANOL-CHOLINE GMC OXIDOREDUCTASE"/>
    <property type="match status" value="1"/>
</dbReference>
<name>A0A1Y2N5Z1_PSEAH</name>
<dbReference type="SUPFAM" id="SSF51905">
    <property type="entry name" value="FAD/NAD(P)-binding domain"/>
    <property type="match status" value="1"/>
</dbReference>
<dbReference type="Gene3D" id="3.50.50.60">
    <property type="entry name" value="FAD/NAD(P)-binding domain"/>
    <property type="match status" value="1"/>
</dbReference>
<dbReference type="InterPro" id="IPR036188">
    <property type="entry name" value="FAD/NAD-bd_sf"/>
</dbReference>
<keyword evidence="11" id="KW-1185">Reference proteome</keyword>
<dbReference type="EC" id="1.1.99.1" evidence="10"/>
<dbReference type="GO" id="GO:0019285">
    <property type="term" value="P:glycine betaine biosynthetic process from choline"/>
    <property type="evidence" value="ECO:0007669"/>
    <property type="project" value="TreeGrafter"/>
</dbReference>
<keyword evidence="10" id="KW-0560">Oxidoreductase</keyword>
<dbReference type="Gene3D" id="3.30.560.10">
    <property type="entry name" value="Glucose Oxidase, domain 3"/>
    <property type="match status" value="1"/>
</dbReference>
<evidence type="ECO:0000256" key="1">
    <source>
        <dbReference type="ARBA" id="ARBA00001974"/>
    </source>
</evidence>
<dbReference type="PANTHER" id="PTHR11552:SF147">
    <property type="entry name" value="CHOLINE DEHYDROGENASE, MITOCHONDRIAL"/>
    <property type="match status" value="1"/>
</dbReference>
<dbReference type="GO" id="GO:0050660">
    <property type="term" value="F:flavin adenine dinucleotide binding"/>
    <property type="evidence" value="ECO:0007669"/>
    <property type="project" value="InterPro"/>
</dbReference>
<feature type="domain" description="Glucose-methanol-choline oxidoreductase N-terminal" evidence="9">
    <location>
        <begin position="281"/>
        <end position="295"/>
    </location>
</feature>
<dbReference type="InterPro" id="IPR007867">
    <property type="entry name" value="GMC_OxRtase_C"/>
</dbReference>
<dbReference type="PROSITE" id="PS00623">
    <property type="entry name" value="GMC_OXRED_1"/>
    <property type="match status" value="1"/>
</dbReference>